<evidence type="ECO:0000256" key="10">
    <source>
        <dbReference type="RuleBase" id="RU003835"/>
    </source>
</evidence>
<comment type="pathway">
    <text evidence="9">Metabolic intermediate biosynthesis; acetyl-CoA biosynthesis; acetyl-CoA from acetate: step 1/2.</text>
</comment>
<name>A0ABY6DFK4_9RHOB</name>
<feature type="binding site" evidence="9">
    <location>
        <position position="76"/>
    </location>
    <ligand>
        <name>substrate</name>
    </ligand>
</feature>
<dbReference type="PROSITE" id="PS01075">
    <property type="entry name" value="ACETATE_KINASE_1"/>
    <property type="match status" value="1"/>
</dbReference>
<dbReference type="SUPFAM" id="SSF53067">
    <property type="entry name" value="Actin-like ATPase domain"/>
    <property type="match status" value="2"/>
</dbReference>
<feature type="site" description="Transition state stabilizer" evidence="9">
    <location>
        <position position="164"/>
    </location>
</feature>
<comment type="function">
    <text evidence="9">Catalyzes the formation of acetyl phosphate from acetate and ATP. Can also catalyze the reverse reaction.</text>
</comment>
<gene>
    <name evidence="9" type="primary">ackA</name>
    <name evidence="11" type="ORF">N7U68_09915</name>
</gene>
<sequence length="374" mass="38845">MILVLNAGSSSIKFALYDQSLERVLSGIADEIGGASSLCVGSDRKLIGLPDHAAALSVILDNLPVQVGDLSAVGHRVVHGGSDLTAPCRVTPAVRDRIKANSALAPLHNPHNLAAIDRLTALVPEVPQVACFDTAFHATNPSVAVQYAVPPDVTARGIRRYGFHGLSYAGLVASVRHATGTPLPTRLLALHLGNGVSLCAIHEGKSVACTMGYSPVSGLTMGTRVGEIDANAVLRLVEEDGIDATSGLLNHESGLRGLSGGVSDMRALLAEDTEAARFAVAHFCYWVARQAGSMMAAMGGVDAIAFTGGIGENGSDIRQRILAALDWAGATLDVDANALHATVISLCDAAIPVWIIPADEERQIARHVSEVLAA</sequence>
<dbReference type="PRINTS" id="PR00471">
    <property type="entry name" value="ACETATEKNASE"/>
</dbReference>
<proteinExistence type="inferred from homology"/>
<feature type="site" description="Transition state stabilizer" evidence="9">
    <location>
        <position position="224"/>
    </location>
</feature>
<reference evidence="11" key="1">
    <citation type="submission" date="2022-10" db="EMBL/GenBank/DDBJ databases">
        <title>Roseovarius pelagicus sp. nov., isolated from Arctic seawater.</title>
        <authorList>
            <person name="Hong Y.W."/>
            <person name="Hwang C.Y."/>
        </authorList>
    </citation>
    <scope>NUCLEOTIDE SEQUENCE</scope>
    <source>
        <strain evidence="11">HL-MP18</strain>
    </source>
</reference>
<protein>
    <recommendedName>
        <fullName evidence="9">Acetate kinase</fullName>
        <ecNumber evidence="9">2.7.2.1</ecNumber>
    </recommendedName>
    <alternativeName>
        <fullName evidence="9">Acetokinase</fullName>
    </alternativeName>
</protein>
<feature type="binding site" evidence="9">
    <location>
        <position position="360"/>
    </location>
    <ligand>
        <name>Mg(2+)</name>
        <dbReference type="ChEBI" id="CHEBI:18420"/>
    </ligand>
</feature>
<evidence type="ECO:0000313" key="12">
    <source>
        <dbReference type="Proteomes" id="UP001064087"/>
    </source>
</evidence>
<dbReference type="EMBL" id="CP106738">
    <property type="protein sequence ID" value="UXX84929.1"/>
    <property type="molecule type" value="Genomic_DNA"/>
</dbReference>
<dbReference type="HAMAP" id="MF_00020">
    <property type="entry name" value="Acetate_kinase"/>
    <property type="match status" value="1"/>
</dbReference>
<dbReference type="PROSITE" id="PS01076">
    <property type="entry name" value="ACETATE_KINASE_2"/>
    <property type="match status" value="1"/>
</dbReference>
<feature type="active site" description="Proton donor/acceptor" evidence="9">
    <location>
        <position position="133"/>
    </location>
</feature>
<evidence type="ECO:0000313" key="11">
    <source>
        <dbReference type="EMBL" id="UXX84929.1"/>
    </source>
</evidence>
<feature type="binding site" evidence="9">
    <location>
        <position position="6"/>
    </location>
    <ligand>
        <name>Mg(2+)</name>
        <dbReference type="ChEBI" id="CHEBI:18420"/>
    </ligand>
</feature>
<dbReference type="EC" id="2.7.2.1" evidence="9"/>
<evidence type="ECO:0000256" key="3">
    <source>
        <dbReference type="ARBA" id="ARBA00022679"/>
    </source>
</evidence>
<dbReference type="NCBIfam" id="TIGR00016">
    <property type="entry name" value="ackA"/>
    <property type="match status" value="1"/>
</dbReference>
<feature type="binding site" evidence="9">
    <location>
        <begin position="264"/>
        <end position="266"/>
    </location>
    <ligand>
        <name>ATP</name>
        <dbReference type="ChEBI" id="CHEBI:30616"/>
    </ligand>
</feature>
<keyword evidence="5 9" id="KW-0547">Nucleotide-binding</keyword>
<dbReference type="InterPro" id="IPR000890">
    <property type="entry name" value="Aliphatic_acid_kin_short-chain"/>
</dbReference>
<keyword evidence="2 9" id="KW-0963">Cytoplasm</keyword>
<evidence type="ECO:0000256" key="9">
    <source>
        <dbReference type="HAMAP-Rule" id="MF_00020"/>
    </source>
</evidence>
<keyword evidence="8 9" id="KW-0460">Magnesium</keyword>
<comment type="subcellular location">
    <subcellularLocation>
        <location evidence="9">Cytoplasm</location>
    </subcellularLocation>
</comment>
<dbReference type="InterPro" id="IPR023865">
    <property type="entry name" value="Aliphatic_acid_kinase_CS"/>
</dbReference>
<keyword evidence="4 9" id="KW-0479">Metal-binding</keyword>
<feature type="binding site" evidence="9">
    <location>
        <begin position="309"/>
        <end position="313"/>
    </location>
    <ligand>
        <name>ATP</name>
        <dbReference type="ChEBI" id="CHEBI:30616"/>
    </ligand>
</feature>
<dbReference type="InterPro" id="IPR004372">
    <property type="entry name" value="Ac/propionate_kinase"/>
</dbReference>
<evidence type="ECO:0000256" key="1">
    <source>
        <dbReference type="ARBA" id="ARBA00008748"/>
    </source>
</evidence>
<evidence type="ECO:0000256" key="8">
    <source>
        <dbReference type="ARBA" id="ARBA00022842"/>
    </source>
</evidence>
<dbReference type="RefSeq" id="WP_263049003.1">
    <property type="nucleotide sequence ID" value="NZ_CP106738.1"/>
</dbReference>
<dbReference type="PANTHER" id="PTHR21060:SF21">
    <property type="entry name" value="ACETATE KINASE"/>
    <property type="match status" value="1"/>
</dbReference>
<dbReference type="Pfam" id="PF00871">
    <property type="entry name" value="Acetate_kinase"/>
    <property type="match status" value="1"/>
</dbReference>
<keyword evidence="6 9" id="KW-0418">Kinase</keyword>
<comment type="catalytic activity">
    <reaction evidence="9">
        <text>acetate + ATP = acetyl phosphate + ADP</text>
        <dbReference type="Rhea" id="RHEA:11352"/>
        <dbReference type="ChEBI" id="CHEBI:22191"/>
        <dbReference type="ChEBI" id="CHEBI:30089"/>
        <dbReference type="ChEBI" id="CHEBI:30616"/>
        <dbReference type="ChEBI" id="CHEBI:456216"/>
        <dbReference type="EC" id="2.7.2.1"/>
    </reaction>
</comment>
<evidence type="ECO:0000256" key="7">
    <source>
        <dbReference type="ARBA" id="ARBA00022840"/>
    </source>
</evidence>
<comment type="similarity">
    <text evidence="1 9 10">Belongs to the acetokinase family.</text>
</comment>
<dbReference type="PIRSF" id="PIRSF000722">
    <property type="entry name" value="Acetate_prop_kin"/>
    <property type="match status" value="1"/>
</dbReference>
<feature type="binding site" evidence="9">
    <location>
        <begin position="191"/>
        <end position="195"/>
    </location>
    <ligand>
        <name>ATP</name>
        <dbReference type="ChEBI" id="CHEBI:30616"/>
    </ligand>
</feature>
<accession>A0ABY6DFK4</accession>
<comment type="cofactor">
    <cofactor evidence="9">
        <name>Mg(2+)</name>
        <dbReference type="ChEBI" id="CHEBI:18420"/>
    </cofactor>
    <cofactor evidence="9">
        <name>Mn(2+)</name>
        <dbReference type="ChEBI" id="CHEBI:29035"/>
    </cofactor>
    <text evidence="9">Mg(2+). Can also accept Mn(2+).</text>
</comment>
<dbReference type="InterPro" id="IPR043129">
    <property type="entry name" value="ATPase_NBD"/>
</dbReference>
<dbReference type="PANTHER" id="PTHR21060">
    <property type="entry name" value="ACETATE KINASE"/>
    <property type="match status" value="1"/>
</dbReference>
<dbReference type="GO" id="GO:0008776">
    <property type="term" value="F:acetate kinase activity"/>
    <property type="evidence" value="ECO:0007669"/>
    <property type="project" value="UniProtKB-EC"/>
</dbReference>
<evidence type="ECO:0000256" key="5">
    <source>
        <dbReference type="ARBA" id="ARBA00022741"/>
    </source>
</evidence>
<dbReference type="Gene3D" id="3.30.420.40">
    <property type="match status" value="2"/>
</dbReference>
<evidence type="ECO:0000256" key="4">
    <source>
        <dbReference type="ARBA" id="ARBA00022723"/>
    </source>
</evidence>
<organism evidence="11 12">
    <name type="scientific">Roseovarius pelagicus</name>
    <dbReference type="NCBI Taxonomy" id="2980108"/>
    <lineage>
        <taxon>Bacteria</taxon>
        <taxon>Pseudomonadati</taxon>
        <taxon>Pseudomonadota</taxon>
        <taxon>Alphaproteobacteria</taxon>
        <taxon>Rhodobacterales</taxon>
        <taxon>Roseobacteraceae</taxon>
        <taxon>Roseovarius</taxon>
    </lineage>
</organism>
<keyword evidence="7 9" id="KW-0067">ATP-binding</keyword>
<evidence type="ECO:0000256" key="2">
    <source>
        <dbReference type="ARBA" id="ARBA00022490"/>
    </source>
</evidence>
<feature type="binding site" evidence="9">
    <location>
        <position position="13"/>
    </location>
    <ligand>
        <name>ATP</name>
        <dbReference type="ChEBI" id="CHEBI:30616"/>
    </ligand>
</feature>
<keyword evidence="12" id="KW-1185">Reference proteome</keyword>
<comment type="subunit">
    <text evidence="9">Homodimer.</text>
</comment>
<evidence type="ECO:0000256" key="6">
    <source>
        <dbReference type="ARBA" id="ARBA00022777"/>
    </source>
</evidence>
<keyword evidence="3 9" id="KW-0808">Transferase</keyword>
<dbReference type="Proteomes" id="UP001064087">
    <property type="component" value="Chromosome"/>
</dbReference>